<dbReference type="AlphaFoldDB" id="A0A1H4ARR3"/>
<evidence type="ECO:0000313" key="2">
    <source>
        <dbReference type="Proteomes" id="UP000199397"/>
    </source>
</evidence>
<evidence type="ECO:0000313" key="1">
    <source>
        <dbReference type="EMBL" id="SEA38645.1"/>
    </source>
</evidence>
<dbReference type="PROSITE" id="PS51257">
    <property type="entry name" value="PROKAR_LIPOPROTEIN"/>
    <property type="match status" value="1"/>
</dbReference>
<accession>A0A1H4ARR3</accession>
<sequence length="62" mass="6556">MKYLFPAALLFALAALTGCYHEVAKPLADDQVMCTMEAKLCPDGSAVGRVGPHCEFAPCPGK</sequence>
<proteinExistence type="predicted"/>
<name>A0A1H4ARR3_9GAMM</name>
<keyword evidence="2" id="KW-1185">Reference proteome</keyword>
<dbReference type="Proteomes" id="UP000199397">
    <property type="component" value="Unassembled WGS sequence"/>
</dbReference>
<protein>
    <recommendedName>
        <fullName evidence="3">Lipoprotein</fullName>
    </recommendedName>
</protein>
<dbReference type="EMBL" id="FNQP01000007">
    <property type="protein sequence ID" value="SEA38645.1"/>
    <property type="molecule type" value="Genomic_DNA"/>
</dbReference>
<organism evidence="1 2">
    <name type="scientific">Thiothrix caldifontis</name>
    <dbReference type="NCBI Taxonomy" id="525918"/>
    <lineage>
        <taxon>Bacteria</taxon>
        <taxon>Pseudomonadati</taxon>
        <taxon>Pseudomonadota</taxon>
        <taxon>Gammaproteobacteria</taxon>
        <taxon>Thiotrichales</taxon>
        <taxon>Thiotrichaceae</taxon>
        <taxon>Thiothrix</taxon>
    </lineage>
</organism>
<gene>
    <name evidence="1" type="ORF">SAMN05660964_01464</name>
</gene>
<dbReference type="STRING" id="525918.SAMN05660964_01464"/>
<dbReference type="RefSeq" id="WP_093066916.1">
    <property type="nucleotide sequence ID" value="NZ_FNQP01000007.1"/>
</dbReference>
<dbReference type="OrthoDB" id="5625964at2"/>
<evidence type="ECO:0008006" key="3">
    <source>
        <dbReference type="Google" id="ProtNLM"/>
    </source>
</evidence>
<reference evidence="1 2" key="1">
    <citation type="submission" date="2016-10" db="EMBL/GenBank/DDBJ databases">
        <authorList>
            <person name="de Groot N.N."/>
        </authorList>
    </citation>
    <scope>NUCLEOTIDE SEQUENCE [LARGE SCALE GENOMIC DNA]</scope>
    <source>
        <strain evidence="1 2">DSM 21228</strain>
    </source>
</reference>